<dbReference type="AlphaFoldDB" id="A0A7U4E5I6"/>
<comment type="catalytic activity">
    <reaction evidence="1">
        <text>ATP + protein L-histidine = ADP + protein N-phospho-L-histidine.</text>
        <dbReference type="EC" id="2.7.13.3"/>
    </reaction>
</comment>
<dbReference type="SMART" id="SM00388">
    <property type="entry name" value="HisKA"/>
    <property type="match status" value="1"/>
</dbReference>
<dbReference type="InterPro" id="IPR003661">
    <property type="entry name" value="HisK_dim/P_dom"/>
</dbReference>
<keyword evidence="6" id="KW-0175">Coiled coil</keyword>
<feature type="region of interest" description="Disordered" evidence="7">
    <location>
        <begin position="104"/>
        <end position="123"/>
    </location>
</feature>
<dbReference type="InterPro" id="IPR036097">
    <property type="entry name" value="HisK_dim/P_sf"/>
</dbReference>
<organism evidence="10 11">
    <name type="scientific">Runella slithyformis (strain ATCC 29530 / DSM 19594 / LMG 11500 / NCIMB 11436 / LSU 4)</name>
    <dbReference type="NCBI Taxonomy" id="761193"/>
    <lineage>
        <taxon>Bacteria</taxon>
        <taxon>Pseudomonadati</taxon>
        <taxon>Bacteroidota</taxon>
        <taxon>Cytophagia</taxon>
        <taxon>Cytophagales</taxon>
        <taxon>Spirosomataceae</taxon>
        <taxon>Runella</taxon>
    </lineage>
</organism>
<proteinExistence type="predicted"/>
<evidence type="ECO:0000313" key="10">
    <source>
        <dbReference type="EMBL" id="AEI48626.1"/>
    </source>
</evidence>
<dbReference type="InterPro" id="IPR036890">
    <property type="entry name" value="HATPase_C_sf"/>
</dbReference>
<evidence type="ECO:0000256" key="1">
    <source>
        <dbReference type="ARBA" id="ARBA00000085"/>
    </source>
</evidence>
<keyword evidence="3" id="KW-0597">Phosphoprotein</keyword>
<dbReference type="Pfam" id="PF02518">
    <property type="entry name" value="HATPase_c"/>
    <property type="match status" value="1"/>
</dbReference>
<keyword evidence="11" id="KW-1185">Reference proteome</keyword>
<dbReference type="InterPro" id="IPR050351">
    <property type="entry name" value="BphY/WalK/GraS-like"/>
</dbReference>
<evidence type="ECO:0000256" key="5">
    <source>
        <dbReference type="ARBA" id="ARBA00022777"/>
    </source>
</evidence>
<dbReference type="FunFam" id="3.30.565.10:FF:000006">
    <property type="entry name" value="Sensor histidine kinase WalK"/>
    <property type="match status" value="1"/>
</dbReference>
<feature type="domain" description="Histidine kinase" evidence="9">
    <location>
        <begin position="370"/>
        <end position="591"/>
    </location>
</feature>
<dbReference type="RefSeq" id="WP_013927937.1">
    <property type="nucleotide sequence ID" value="NC_015703.1"/>
</dbReference>
<dbReference type="SUPFAM" id="SSF47384">
    <property type="entry name" value="Homodimeric domain of signal transducing histidine kinase"/>
    <property type="match status" value="1"/>
</dbReference>
<dbReference type="PROSITE" id="PS50109">
    <property type="entry name" value="HIS_KIN"/>
    <property type="match status" value="1"/>
</dbReference>
<keyword evidence="8" id="KW-0812">Transmembrane</keyword>
<name>A0A7U4E5I6_RUNSL</name>
<sequence>MMTKRKIRLLISLMGLALLGLVGFQWHWITSALALRNEQFDLKVSDALQDVVRKLEKQEIIYLIRQREQIEQQQRKLEALNKNRLAKSSQSPKHSLPEEYAVVSNRGDKLTGSNPTDALTPRNRSMTDFQANLINEFLRQRNNELPHIERFLRIHAEQERIFDAWFDQMDRAFWPTDTITNGSVLTTMRSSVEKARQSAENVSQNVLPSRSKSKEKLLKVASASQTDLLKDVFKDLLFSKRPVEQRVNRIMLDSLLKKSLQERGIGIAYEFAIQNNIHQNIIFSTASYRPDSVDSGLFKASLFPNELNTMPSQLLVYFPERQAFILQNMGFTLISSALLLLVILGCFYVAVATILKQKKLSDVKNDFINNMTHEFKTPISTISLAVGMAREQVEMQAHPQKMKRYLGIIQDEVHRLGGHVEKVLQMALLDRGEIKLRPTTLNIHDVIEKVLNNLSVQLEQRQGEVELSFEANREMVEADELHLTNILTNLIDNANKYSLDAPPHITVSTGSDASNVYIRVTDHGLGMTKEQQAKIFEPFYRVPTGNVHDVKGFGLGLSYVKKMVEAHGGGIDVKSKPGEGSTFTIQLPLHKETLTH</sequence>
<feature type="transmembrane region" description="Helical" evidence="8">
    <location>
        <begin position="329"/>
        <end position="355"/>
    </location>
</feature>
<dbReference type="PANTHER" id="PTHR42878">
    <property type="entry name" value="TWO-COMPONENT HISTIDINE KINASE"/>
    <property type="match status" value="1"/>
</dbReference>
<dbReference type="GO" id="GO:0000155">
    <property type="term" value="F:phosphorelay sensor kinase activity"/>
    <property type="evidence" value="ECO:0007669"/>
    <property type="project" value="InterPro"/>
</dbReference>
<dbReference type="InterPro" id="IPR004358">
    <property type="entry name" value="Sig_transdc_His_kin-like_C"/>
</dbReference>
<evidence type="ECO:0000256" key="7">
    <source>
        <dbReference type="SAM" id="MobiDB-lite"/>
    </source>
</evidence>
<dbReference type="EMBL" id="CP002859">
    <property type="protein sequence ID" value="AEI48626.1"/>
    <property type="molecule type" value="Genomic_DNA"/>
</dbReference>
<dbReference type="Pfam" id="PF00512">
    <property type="entry name" value="HisKA"/>
    <property type="match status" value="1"/>
</dbReference>
<evidence type="ECO:0000256" key="4">
    <source>
        <dbReference type="ARBA" id="ARBA00022679"/>
    </source>
</evidence>
<feature type="coiled-coil region" evidence="6">
    <location>
        <begin position="63"/>
        <end position="90"/>
    </location>
</feature>
<protein>
    <recommendedName>
        <fullName evidence="2">histidine kinase</fullName>
        <ecNumber evidence="2">2.7.13.3</ecNumber>
    </recommendedName>
</protein>
<dbReference type="GO" id="GO:0030295">
    <property type="term" value="F:protein kinase activator activity"/>
    <property type="evidence" value="ECO:0007669"/>
    <property type="project" value="TreeGrafter"/>
</dbReference>
<dbReference type="InterPro" id="IPR005467">
    <property type="entry name" value="His_kinase_dom"/>
</dbReference>
<dbReference type="CDD" id="cd00075">
    <property type="entry name" value="HATPase"/>
    <property type="match status" value="1"/>
</dbReference>
<dbReference type="GO" id="GO:0007234">
    <property type="term" value="P:osmosensory signaling via phosphorelay pathway"/>
    <property type="evidence" value="ECO:0007669"/>
    <property type="project" value="TreeGrafter"/>
</dbReference>
<feature type="compositionally biased region" description="Polar residues" evidence="7">
    <location>
        <begin position="111"/>
        <end position="123"/>
    </location>
</feature>
<keyword evidence="8" id="KW-0472">Membrane</keyword>
<evidence type="ECO:0000256" key="6">
    <source>
        <dbReference type="SAM" id="Coils"/>
    </source>
</evidence>
<evidence type="ECO:0000313" key="11">
    <source>
        <dbReference type="Proteomes" id="UP000000493"/>
    </source>
</evidence>
<dbReference type="SMART" id="SM00387">
    <property type="entry name" value="HATPase_c"/>
    <property type="match status" value="1"/>
</dbReference>
<keyword evidence="4" id="KW-0808">Transferase</keyword>
<reference evidence="11" key="1">
    <citation type="submission" date="2011-06" db="EMBL/GenBank/DDBJ databases">
        <title>The complete genome of chromosome of Runella slithyformis DSM 19594.</title>
        <authorList>
            <consortium name="US DOE Joint Genome Institute (JGI-PGF)"/>
            <person name="Lucas S."/>
            <person name="Han J."/>
            <person name="Lapidus A."/>
            <person name="Bruce D."/>
            <person name="Goodwin L."/>
            <person name="Pitluck S."/>
            <person name="Peters L."/>
            <person name="Kyrpides N."/>
            <person name="Mavromatis K."/>
            <person name="Ivanova N."/>
            <person name="Ovchinnikova G."/>
            <person name="Zhang X."/>
            <person name="Misra M."/>
            <person name="Detter J.C."/>
            <person name="Tapia R."/>
            <person name="Han C."/>
            <person name="Land M."/>
            <person name="Hauser L."/>
            <person name="Markowitz V."/>
            <person name="Cheng J.-F."/>
            <person name="Hugenholtz P."/>
            <person name="Woyke T."/>
            <person name="Wu D."/>
            <person name="Tindall B."/>
            <person name="Faehrich R."/>
            <person name="Brambilla E."/>
            <person name="Klenk H.-P."/>
            <person name="Eisen J.A."/>
        </authorList>
    </citation>
    <scope>NUCLEOTIDE SEQUENCE [LARGE SCALE GENOMIC DNA]</scope>
    <source>
        <strain evidence="11">ATCC 29530 / DSM 19594 / LMG 11500 / NCIMB 11436 / LSU 4</strain>
    </source>
</reference>
<dbReference type="PRINTS" id="PR00344">
    <property type="entry name" value="BCTRLSENSOR"/>
</dbReference>
<dbReference type="Gene3D" id="1.10.287.130">
    <property type="match status" value="1"/>
</dbReference>
<accession>A0A7U4E5I6</accession>
<dbReference type="Proteomes" id="UP000000493">
    <property type="component" value="Chromosome"/>
</dbReference>
<dbReference type="GO" id="GO:0000156">
    <property type="term" value="F:phosphorelay response regulator activity"/>
    <property type="evidence" value="ECO:0007669"/>
    <property type="project" value="TreeGrafter"/>
</dbReference>
<reference evidence="10 11" key="2">
    <citation type="journal article" date="2012" name="Stand. Genomic Sci.">
        <title>Complete genome sequence of the aquatic bacterium Runella slithyformis type strain (LSU 4(T)).</title>
        <authorList>
            <person name="Copeland A."/>
            <person name="Zhang X."/>
            <person name="Misra M."/>
            <person name="Lapidus A."/>
            <person name="Nolan M."/>
            <person name="Lucas S."/>
            <person name="Deshpande S."/>
            <person name="Cheng J.F."/>
            <person name="Tapia R."/>
            <person name="Goodwin L.A."/>
            <person name="Pitluck S."/>
            <person name="Liolios K."/>
            <person name="Pagani I."/>
            <person name="Ivanova N."/>
            <person name="Mikhailova N."/>
            <person name="Pati A."/>
            <person name="Chen A."/>
            <person name="Palaniappan K."/>
            <person name="Land M."/>
            <person name="Hauser L."/>
            <person name="Pan C."/>
            <person name="Jeffries C.D."/>
            <person name="Detter J.C."/>
            <person name="Brambilla E.M."/>
            <person name="Rohde M."/>
            <person name="Djao O.D."/>
            <person name="Goker M."/>
            <person name="Sikorski J."/>
            <person name="Tindall B.J."/>
            <person name="Woyke T."/>
            <person name="Bristow J."/>
            <person name="Eisen J.A."/>
            <person name="Markowitz V."/>
            <person name="Hugenholtz P."/>
            <person name="Kyrpides N.C."/>
            <person name="Klenk H.P."/>
            <person name="Mavromatis K."/>
        </authorList>
    </citation>
    <scope>NUCLEOTIDE SEQUENCE [LARGE SCALE GENOMIC DNA]</scope>
    <source>
        <strain evidence="11">ATCC 29530 / DSM 19594 / LMG 11500 / NCIMB 11436 / LSU 4</strain>
    </source>
</reference>
<dbReference type="PANTHER" id="PTHR42878:SF13">
    <property type="entry name" value="HISTIDINE KINASE"/>
    <property type="match status" value="1"/>
</dbReference>
<gene>
    <name evidence="10" type="ordered locus">Runsl_2214</name>
</gene>
<dbReference type="InterPro" id="IPR003594">
    <property type="entry name" value="HATPase_dom"/>
</dbReference>
<keyword evidence="8" id="KW-1133">Transmembrane helix</keyword>
<evidence type="ECO:0000256" key="8">
    <source>
        <dbReference type="SAM" id="Phobius"/>
    </source>
</evidence>
<evidence type="ECO:0000256" key="3">
    <source>
        <dbReference type="ARBA" id="ARBA00022553"/>
    </source>
</evidence>
<evidence type="ECO:0000259" key="9">
    <source>
        <dbReference type="PROSITE" id="PS50109"/>
    </source>
</evidence>
<evidence type="ECO:0000256" key="2">
    <source>
        <dbReference type="ARBA" id="ARBA00012438"/>
    </source>
</evidence>
<dbReference type="KEGG" id="rsi:Runsl_2214"/>
<dbReference type="SUPFAM" id="SSF55874">
    <property type="entry name" value="ATPase domain of HSP90 chaperone/DNA topoisomerase II/histidine kinase"/>
    <property type="match status" value="1"/>
</dbReference>
<dbReference type="Gene3D" id="3.30.565.10">
    <property type="entry name" value="Histidine kinase-like ATPase, C-terminal domain"/>
    <property type="match status" value="1"/>
</dbReference>
<dbReference type="CDD" id="cd00082">
    <property type="entry name" value="HisKA"/>
    <property type="match status" value="1"/>
</dbReference>
<keyword evidence="5 10" id="KW-0418">Kinase</keyword>
<dbReference type="EC" id="2.7.13.3" evidence="2"/>